<organism evidence="1 2">
    <name type="scientific">Anisakis simplex</name>
    <name type="common">Herring worm</name>
    <dbReference type="NCBI Taxonomy" id="6269"/>
    <lineage>
        <taxon>Eukaryota</taxon>
        <taxon>Metazoa</taxon>
        <taxon>Ecdysozoa</taxon>
        <taxon>Nematoda</taxon>
        <taxon>Chromadorea</taxon>
        <taxon>Rhabditida</taxon>
        <taxon>Spirurina</taxon>
        <taxon>Ascaridomorpha</taxon>
        <taxon>Ascaridoidea</taxon>
        <taxon>Anisakidae</taxon>
        <taxon>Anisakis</taxon>
        <taxon>Anisakis simplex complex</taxon>
    </lineage>
</organism>
<protein>
    <submittedName>
        <fullName evidence="1">Uncharacterized protein</fullName>
    </submittedName>
</protein>
<evidence type="ECO:0000313" key="1">
    <source>
        <dbReference type="EMBL" id="VDK17471.1"/>
    </source>
</evidence>
<name>A0A3P6NQ34_ANISI</name>
<proteinExistence type="predicted"/>
<sequence>MDVWNEPYEDNADLVLVDRIEIVNYTLTTAGYEIDVKYWKKFLVENWRSNSN</sequence>
<keyword evidence="2" id="KW-1185">Reference proteome</keyword>
<dbReference type="OrthoDB" id="4150at2759"/>
<evidence type="ECO:0000313" key="2">
    <source>
        <dbReference type="Proteomes" id="UP000267096"/>
    </source>
</evidence>
<accession>A0A3P6NQ34</accession>
<dbReference type="EMBL" id="UYRR01000080">
    <property type="protein sequence ID" value="VDK17471.1"/>
    <property type="molecule type" value="Genomic_DNA"/>
</dbReference>
<dbReference type="Proteomes" id="UP000267096">
    <property type="component" value="Unassembled WGS sequence"/>
</dbReference>
<dbReference type="AlphaFoldDB" id="A0A3P6NQ34"/>
<reference evidence="1 2" key="1">
    <citation type="submission" date="2018-11" db="EMBL/GenBank/DDBJ databases">
        <authorList>
            <consortium name="Pathogen Informatics"/>
        </authorList>
    </citation>
    <scope>NUCLEOTIDE SEQUENCE [LARGE SCALE GENOMIC DNA]</scope>
</reference>
<gene>
    <name evidence="1" type="ORF">ASIM_LOCUS202</name>
</gene>